<organism evidence="1">
    <name type="scientific">Rhodococcus sp. NS1</name>
    <dbReference type="NCBI Taxonomy" id="402236"/>
    <lineage>
        <taxon>Bacteria</taxon>
        <taxon>Bacillati</taxon>
        <taxon>Actinomycetota</taxon>
        <taxon>Actinomycetes</taxon>
        <taxon>Mycobacteriales</taxon>
        <taxon>Nocardiaceae</taxon>
        <taxon>Rhodococcus</taxon>
    </lineage>
</organism>
<reference evidence="1" key="1">
    <citation type="submission" date="2014-03" db="EMBL/GenBank/DDBJ databases">
        <authorList>
            <person name="Zhang G."/>
            <person name="Zhu L."/>
            <person name="Fang P."/>
        </authorList>
    </citation>
    <scope>NUCLEOTIDE SEQUENCE</scope>
    <source>
        <strain evidence="1">NS1</strain>
        <plasmid evidence="1">pNSL1</plasmid>
    </source>
</reference>
<geneLocation type="plasmid" evidence="1">
    <name>pNSL1</name>
</geneLocation>
<protein>
    <submittedName>
        <fullName evidence="1">Uncharacterized protein</fullName>
    </submittedName>
</protein>
<dbReference type="AlphaFoldDB" id="A0A097SQV3"/>
<name>A0A097SQV3_9NOCA</name>
<gene>
    <name evidence="1" type="ORF">LRS1606.489</name>
</gene>
<proteinExistence type="predicted"/>
<sequence length="72" mass="7701">MLTRADAIDRGLFGAHVSATAAERIGDVLVIANGATTLMRTKHEPNHFPFPGHHGGLTDDELYVPLVHATAQ</sequence>
<accession>A0A097SQV3</accession>
<evidence type="ECO:0000313" key="1">
    <source>
        <dbReference type="EMBL" id="AIU93923.1"/>
    </source>
</evidence>
<keyword evidence="1" id="KW-0614">Plasmid</keyword>
<dbReference type="EMBL" id="KJ605395">
    <property type="protein sequence ID" value="AIU93923.1"/>
    <property type="molecule type" value="Genomic_DNA"/>
</dbReference>